<reference evidence="2" key="1">
    <citation type="journal article" date="2022" name="Mol. Ecol. Resour.">
        <title>The genomes of chicory, endive, great burdock and yacon provide insights into Asteraceae palaeo-polyploidization history and plant inulin production.</title>
        <authorList>
            <person name="Fan W."/>
            <person name="Wang S."/>
            <person name="Wang H."/>
            <person name="Wang A."/>
            <person name="Jiang F."/>
            <person name="Liu H."/>
            <person name="Zhao H."/>
            <person name="Xu D."/>
            <person name="Zhang Y."/>
        </authorList>
    </citation>
    <scope>NUCLEOTIDE SEQUENCE [LARGE SCALE GENOMIC DNA]</scope>
    <source>
        <strain evidence="2">cv. Punajuju</strain>
    </source>
</reference>
<evidence type="ECO:0000313" key="1">
    <source>
        <dbReference type="EMBL" id="KAI3778800.1"/>
    </source>
</evidence>
<evidence type="ECO:0000313" key="2">
    <source>
        <dbReference type="Proteomes" id="UP001055811"/>
    </source>
</evidence>
<keyword evidence="2" id="KW-1185">Reference proteome</keyword>
<sequence length="222" mass="25105">MEIMSSNSSLTTTTTKMSMVVQAYCSGKILEKNYSNNNNNSQNLGMQSGWKKKGRRTPRVSKNREEVETQRMTPIAVERNRQKQMDEHLAVLPSRMSESYVQRISIAYATDDTPPKASTNDKSPPSDLGSRYDEEEGNTTRMGKLCLITKKYDVEGSPIDLWSSGSEDDAEPFKKNYCFMVNNNASGRNIIEQVRNMTACLNVVENKDQVILRMGSLFHLEP</sequence>
<name>A0ACB9G5W4_CICIN</name>
<gene>
    <name evidence="1" type="ORF">L2E82_08185</name>
</gene>
<proteinExistence type="predicted"/>
<accession>A0ACB9G5W4</accession>
<reference evidence="1 2" key="2">
    <citation type="journal article" date="2022" name="Mol. Ecol. Resour.">
        <title>The genomes of chicory, endive, great burdock and yacon provide insights into Asteraceae paleo-polyploidization history and plant inulin production.</title>
        <authorList>
            <person name="Fan W."/>
            <person name="Wang S."/>
            <person name="Wang H."/>
            <person name="Wang A."/>
            <person name="Jiang F."/>
            <person name="Liu H."/>
            <person name="Zhao H."/>
            <person name="Xu D."/>
            <person name="Zhang Y."/>
        </authorList>
    </citation>
    <scope>NUCLEOTIDE SEQUENCE [LARGE SCALE GENOMIC DNA]</scope>
    <source>
        <strain evidence="2">cv. Punajuju</strain>
        <tissue evidence="1">Leaves</tissue>
    </source>
</reference>
<dbReference type="Proteomes" id="UP001055811">
    <property type="component" value="Linkage Group LG02"/>
</dbReference>
<comment type="caution">
    <text evidence="1">The sequence shown here is derived from an EMBL/GenBank/DDBJ whole genome shotgun (WGS) entry which is preliminary data.</text>
</comment>
<dbReference type="EMBL" id="CM042010">
    <property type="protein sequence ID" value="KAI3778800.1"/>
    <property type="molecule type" value="Genomic_DNA"/>
</dbReference>
<protein>
    <submittedName>
        <fullName evidence="1">Uncharacterized protein</fullName>
    </submittedName>
</protein>
<organism evidence="1 2">
    <name type="scientific">Cichorium intybus</name>
    <name type="common">Chicory</name>
    <dbReference type="NCBI Taxonomy" id="13427"/>
    <lineage>
        <taxon>Eukaryota</taxon>
        <taxon>Viridiplantae</taxon>
        <taxon>Streptophyta</taxon>
        <taxon>Embryophyta</taxon>
        <taxon>Tracheophyta</taxon>
        <taxon>Spermatophyta</taxon>
        <taxon>Magnoliopsida</taxon>
        <taxon>eudicotyledons</taxon>
        <taxon>Gunneridae</taxon>
        <taxon>Pentapetalae</taxon>
        <taxon>asterids</taxon>
        <taxon>campanulids</taxon>
        <taxon>Asterales</taxon>
        <taxon>Asteraceae</taxon>
        <taxon>Cichorioideae</taxon>
        <taxon>Cichorieae</taxon>
        <taxon>Cichoriinae</taxon>
        <taxon>Cichorium</taxon>
    </lineage>
</organism>